<dbReference type="EC" id="2.7.1.40" evidence="4 14"/>
<evidence type="ECO:0000259" key="16">
    <source>
        <dbReference type="Pfam" id="PF02887"/>
    </source>
</evidence>
<evidence type="ECO:0000256" key="9">
    <source>
        <dbReference type="ARBA" id="ARBA00022840"/>
    </source>
</evidence>
<dbReference type="InterPro" id="IPR015806">
    <property type="entry name" value="Pyrv_Knase_insert_dom_sf"/>
</dbReference>
<keyword evidence="11 14" id="KW-0324">Glycolysis</keyword>
<comment type="pathway">
    <text evidence="2 14">Carbohydrate degradation; glycolysis; pyruvate from D-glyceraldehyde 3-phosphate: step 5/5.</text>
</comment>
<evidence type="ECO:0000256" key="4">
    <source>
        <dbReference type="ARBA" id="ARBA00012142"/>
    </source>
</evidence>
<dbReference type="InterPro" id="IPR036918">
    <property type="entry name" value="Pyrv_Knase_C_sf"/>
</dbReference>
<evidence type="ECO:0000256" key="12">
    <source>
        <dbReference type="ARBA" id="ARBA00023317"/>
    </source>
</evidence>
<dbReference type="GO" id="GO:0005524">
    <property type="term" value="F:ATP binding"/>
    <property type="evidence" value="ECO:0007669"/>
    <property type="project" value="UniProtKB-KW"/>
</dbReference>
<dbReference type="InterPro" id="IPR015793">
    <property type="entry name" value="Pyrv_Knase_brl"/>
</dbReference>
<accession>A0A7C8ZRU4</accession>
<keyword evidence="8 14" id="KW-0418">Kinase</keyword>
<dbReference type="Pfam" id="PF00224">
    <property type="entry name" value="PK"/>
    <property type="match status" value="1"/>
</dbReference>
<evidence type="ECO:0000313" key="17">
    <source>
        <dbReference type="EMBL" id="MBA4648990.1"/>
    </source>
</evidence>
<proteinExistence type="inferred from homology"/>
<dbReference type="Gene3D" id="3.40.1380.20">
    <property type="entry name" value="Pyruvate kinase, C-terminal domain"/>
    <property type="match status" value="1"/>
</dbReference>
<dbReference type="PRINTS" id="PR01050">
    <property type="entry name" value="PYRUVTKNASE"/>
</dbReference>
<keyword evidence="6" id="KW-0479">Metal-binding</keyword>
<dbReference type="EMBL" id="GISG01157902">
    <property type="protein sequence ID" value="MBA4648990.1"/>
    <property type="molecule type" value="Transcribed_RNA"/>
</dbReference>
<organism evidence="17">
    <name type="scientific">Opuntia streptacantha</name>
    <name type="common">Prickly pear cactus</name>
    <name type="synonym">Opuntia cardona</name>
    <dbReference type="NCBI Taxonomy" id="393608"/>
    <lineage>
        <taxon>Eukaryota</taxon>
        <taxon>Viridiplantae</taxon>
        <taxon>Streptophyta</taxon>
        <taxon>Embryophyta</taxon>
        <taxon>Tracheophyta</taxon>
        <taxon>Spermatophyta</taxon>
        <taxon>Magnoliopsida</taxon>
        <taxon>eudicotyledons</taxon>
        <taxon>Gunneridae</taxon>
        <taxon>Pentapetalae</taxon>
        <taxon>Caryophyllales</taxon>
        <taxon>Cactineae</taxon>
        <taxon>Cactaceae</taxon>
        <taxon>Opuntioideae</taxon>
        <taxon>Opuntia</taxon>
    </lineage>
</organism>
<dbReference type="UniPathway" id="UPA00109">
    <property type="reaction ID" value="UER00188"/>
</dbReference>
<evidence type="ECO:0000259" key="15">
    <source>
        <dbReference type="Pfam" id="PF00224"/>
    </source>
</evidence>
<evidence type="ECO:0000256" key="3">
    <source>
        <dbReference type="ARBA" id="ARBA00008663"/>
    </source>
</evidence>
<dbReference type="InterPro" id="IPR015795">
    <property type="entry name" value="Pyrv_Knase_C"/>
</dbReference>
<evidence type="ECO:0000256" key="8">
    <source>
        <dbReference type="ARBA" id="ARBA00022777"/>
    </source>
</evidence>
<feature type="domain" description="Pyruvate kinase barrel" evidence="15">
    <location>
        <begin position="30"/>
        <end position="359"/>
    </location>
</feature>
<evidence type="ECO:0000256" key="14">
    <source>
        <dbReference type="RuleBase" id="RU000504"/>
    </source>
</evidence>
<evidence type="ECO:0000256" key="11">
    <source>
        <dbReference type="ARBA" id="ARBA00023152"/>
    </source>
</evidence>
<dbReference type="SUPFAM" id="SSF51621">
    <property type="entry name" value="Phosphoenolpyruvate/pyruvate domain"/>
    <property type="match status" value="1"/>
</dbReference>
<dbReference type="InterPro" id="IPR040442">
    <property type="entry name" value="Pyrv_kinase-like_dom_sf"/>
</dbReference>
<keyword evidence="10 14" id="KW-0460">Magnesium</keyword>
<reference evidence="17" key="1">
    <citation type="journal article" date="2013" name="J. Plant Res.">
        <title>Effect of fungi and light on seed germination of three Opuntia species from semiarid lands of central Mexico.</title>
        <authorList>
            <person name="Delgado-Sanchez P."/>
            <person name="Jimenez-Bremont J.F."/>
            <person name="Guerrero-Gonzalez Mde L."/>
            <person name="Flores J."/>
        </authorList>
    </citation>
    <scope>NUCLEOTIDE SEQUENCE</scope>
    <source>
        <tissue evidence="17">Cladode</tissue>
    </source>
</reference>
<evidence type="ECO:0000256" key="10">
    <source>
        <dbReference type="ARBA" id="ARBA00022842"/>
    </source>
</evidence>
<comment type="similarity">
    <text evidence="3 14">Belongs to the pyruvate kinase family.</text>
</comment>
<dbReference type="AlphaFoldDB" id="A0A7C8ZRU4"/>
<dbReference type="InterPro" id="IPR001697">
    <property type="entry name" value="Pyr_Knase"/>
</dbReference>
<dbReference type="GO" id="GO:0030955">
    <property type="term" value="F:potassium ion binding"/>
    <property type="evidence" value="ECO:0007669"/>
    <property type="project" value="InterPro"/>
</dbReference>
<keyword evidence="5 14" id="KW-0808">Transferase</keyword>
<evidence type="ECO:0000256" key="5">
    <source>
        <dbReference type="ARBA" id="ARBA00022679"/>
    </source>
</evidence>
<keyword evidence="12 17" id="KW-0670">Pyruvate</keyword>
<evidence type="ECO:0000256" key="6">
    <source>
        <dbReference type="ARBA" id="ARBA00022723"/>
    </source>
</evidence>
<evidence type="ECO:0000256" key="7">
    <source>
        <dbReference type="ARBA" id="ARBA00022741"/>
    </source>
</evidence>
<evidence type="ECO:0000256" key="2">
    <source>
        <dbReference type="ARBA" id="ARBA00004997"/>
    </source>
</evidence>
<dbReference type="SUPFAM" id="SSF52935">
    <property type="entry name" value="PK C-terminal domain-like"/>
    <property type="match status" value="1"/>
</dbReference>
<dbReference type="FunFam" id="2.40.33.10:FF:000004">
    <property type="entry name" value="Pyruvate kinase"/>
    <property type="match status" value="1"/>
</dbReference>
<name>A0A7C8ZRU4_OPUST</name>
<comment type="cofactor">
    <cofactor evidence="1">
        <name>K(+)</name>
        <dbReference type="ChEBI" id="CHEBI:29103"/>
    </cofactor>
</comment>
<keyword evidence="7" id="KW-0547">Nucleotide-binding</keyword>
<dbReference type="SUPFAM" id="SSF50800">
    <property type="entry name" value="PK beta-barrel domain-like"/>
    <property type="match status" value="1"/>
</dbReference>
<evidence type="ECO:0000256" key="13">
    <source>
        <dbReference type="ARBA" id="ARBA00048152"/>
    </source>
</evidence>
<dbReference type="Gene3D" id="3.20.20.60">
    <property type="entry name" value="Phosphoenolpyruvate-binding domains"/>
    <property type="match status" value="1"/>
</dbReference>
<keyword evidence="9" id="KW-0067">ATP-binding</keyword>
<dbReference type="Gene3D" id="2.40.33.10">
    <property type="entry name" value="PK beta-barrel domain-like"/>
    <property type="match status" value="1"/>
</dbReference>
<dbReference type="GO" id="GO:0016301">
    <property type="term" value="F:kinase activity"/>
    <property type="evidence" value="ECO:0007669"/>
    <property type="project" value="UniProtKB-KW"/>
</dbReference>
<dbReference type="NCBIfam" id="TIGR01064">
    <property type="entry name" value="pyruv_kin"/>
    <property type="match status" value="1"/>
</dbReference>
<feature type="domain" description="Pyruvate kinase C-terminal" evidence="16">
    <location>
        <begin position="394"/>
        <end position="511"/>
    </location>
</feature>
<evidence type="ECO:0000256" key="1">
    <source>
        <dbReference type="ARBA" id="ARBA00001958"/>
    </source>
</evidence>
<dbReference type="Pfam" id="PF02887">
    <property type="entry name" value="PK_C"/>
    <property type="match status" value="1"/>
</dbReference>
<dbReference type="GO" id="GO:0000287">
    <property type="term" value="F:magnesium ion binding"/>
    <property type="evidence" value="ECO:0007669"/>
    <property type="project" value="InterPro"/>
</dbReference>
<dbReference type="PANTHER" id="PTHR11817">
    <property type="entry name" value="PYRUVATE KINASE"/>
    <property type="match status" value="1"/>
</dbReference>
<dbReference type="InterPro" id="IPR015813">
    <property type="entry name" value="Pyrv/PenolPyrv_kinase-like_dom"/>
</dbReference>
<dbReference type="GO" id="GO:0004743">
    <property type="term" value="F:pyruvate kinase activity"/>
    <property type="evidence" value="ECO:0007669"/>
    <property type="project" value="UniProtKB-EC"/>
</dbReference>
<protein>
    <recommendedName>
        <fullName evidence="4 14">Pyruvate kinase</fullName>
        <ecNumber evidence="4 14">2.7.1.40</ecNumber>
    </recommendedName>
</protein>
<comment type="catalytic activity">
    <reaction evidence="13 14">
        <text>pyruvate + ATP = phosphoenolpyruvate + ADP + H(+)</text>
        <dbReference type="Rhea" id="RHEA:18157"/>
        <dbReference type="ChEBI" id="CHEBI:15361"/>
        <dbReference type="ChEBI" id="CHEBI:15378"/>
        <dbReference type="ChEBI" id="CHEBI:30616"/>
        <dbReference type="ChEBI" id="CHEBI:58702"/>
        <dbReference type="ChEBI" id="CHEBI:456216"/>
        <dbReference type="EC" id="2.7.1.40"/>
    </reaction>
</comment>
<reference evidence="17" key="2">
    <citation type="submission" date="2020-07" db="EMBL/GenBank/DDBJ databases">
        <authorList>
            <person name="Vera ALvarez R."/>
            <person name="Arias-Moreno D.M."/>
            <person name="Jimenez-Jacinto V."/>
            <person name="Jimenez-Bremont J.F."/>
            <person name="Swaminathan K."/>
            <person name="Moose S.P."/>
            <person name="Guerrero-Gonzalez M.L."/>
            <person name="Marino-Ramirez L."/>
            <person name="Landsman D."/>
            <person name="Rodriguez-Kessler M."/>
            <person name="Delgado-Sanchez P."/>
        </authorList>
    </citation>
    <scope>NUCLEOTIDE SEQUENCE</scope>
    <source>
        <tissue evidence="17">Cladode</tissue>
    </source>
</reference>
<dbReference type="InterPro" id="IPR011037">
    <property type="entry name" value="Pyrv_Knase-like_insert_dom_sf"/>
</dbReference>
<sequence>MQGGQTVMEEPIRLASVLTSSKSDDSPSLTKVMVTLGPKSRSVDTIEACLKAGMSVARFDFSCLGSDYHQETIDNLRTAIKRAKKFCAVMLDTVGPELHISNESGDPIELKADDLVTITPDTTKQTSSLVLPIKYDGLAKEVKAGDTAFLGQYLFTGSETTSVWLEVTETKGSDVICRVKNSATLPGFIFNVHFSKVKINLPTVTDTDKQIISTWGTRNRIDLISLHCTRHADDVREMRAFLATQDLQETQIFAKVETVEGLKHFDEILKEADGVIVSRGNLGIDLPPEKVFLFQKSALYKGNMVGKPVIITRVVDSMARNLRPTRAEATDVANAVLDGADGILLGAETFGGLYPVEAIKIVRKICSEAECVYNHYITFKRVCKYVGEPMAHEESVASSAVRLASIVNASMIAVFTTSGEEARLIAKYRPPVPVLAIVIPHVKTNSVKWTIAGSMQARQLLGVRGVFPVLTSPDVATSVAVSEESVLKLSLHHGKMMGLLKHNDKVVVFQKILDSSVLRIVEFED</sequence>